<dbReference type="InParanoid" id="A0A1I4DJT7"/>
<reference evidence="1 2" key="1">
    <citation type="submission" date="2016-10" db="EMBL/GenBank/DDBJ databases">
        <authorList>
            <person name="de Groot N.N."/>
        </authorList>
    </citation>
    <scope>NUCLEOTIDE SEQUENCE [LARGE SCALE GENOMIC DNA]</scope>
    <source>
        <strain evidence="1 2">DSM 45317</strain>
    </source>
</reference>
<proteinExistence type="predicted"/>
<dbReference type="AlphaFoldDB" id="A0A1I4DJT7"/>
<organism evidence="1 2">
    <name type="scientific">Geodermatophilus ruber</name>
    <dbReference type="NCBI Taxonomy" id="504800"/>
    <lineage>
        <taxon>Bacteria</taxon>
        <taxon>Bacillati</taxon>
        <taxon>Actinomycetota</taxon>
        <taxon>Actinomycetes</taxon>
        <taxon>Geodermatophilales</taxon>
        <taxon>Geodermatophilaceae</taxon>
        <taxon>Geodermatophilus</taxon>
    </lineage>
</organism>
<sequence length="141" mass="14454">MEITGFGDDVEKWLASGTDVRRLAVPARTFNVPGVGPLLVLAIVGWPDSVTLLTVEPGLGGAAKHATARLALHDSLGGYHPFRQGGSSGGGPYGRMINSATFADPVPAGARALHLYGLPNGKVVGPTTAGPLPPHVTIELD</sequence>
<dbReference type="EMBL" id="FOSW01000004">
    <property type="protein sequence ID" value="SFK92717.1"/>
    <property type="molecule type" value="Genomic_DNA"/>
</dbReference>
<name>A0A1I4DJT7_9ACTN</name>
<evidence type="ECO:0000313" key="1">
    <source>
        <dbReference type="EMBL" id="SFK92717.1"/>
    </source>
</evidence>
<gene>
    <name evidence="1" type="ORF">SAMN04488085_104390</name>
</gene>
<dbReference type="OrthoDB" id="9886889at2"/>
<evidence type="ECO:0000313" key="2">
    <source>
        <dbReference type="Proteomes" id="UP000199152"/>
    </source>
</evidence>
<keyword evidence="2" id="KW-1185">Reference proteome</keyword>
<accession>A0A1I4DJT7</accession>
<dbReference type="Proteomes" id="UP000199152">
    <property type="component" value="Unassembled WGS sequence"/>
</dbReference>
<protein>
    <submittedName>
        <fullName evidence="1">Uncharacterized protein</fullName>
    </submittedName>
</protein>
<dbReference type="STRING" id="504800.SAMN04488085_104390"/>
<dbReference type="RefSeq" id="WP_091323516.1">
    <property type="nucleotide sequence ID" value="NZ_FOSW01000004.1"/>
</dbReference>